<protein>
    <submittedName>
        <fullName evidence="1">Uncharacterized protein</fullName>
    </submittedName>
</protein>
<reference evidence="1" key="1">
    <citation type="journal article" date="2021" name="Proc. Natl. Acad. Sci. U.S.A.">
        <title>A Catalog of Tens of Thousands of Viruses from Human Metagenomes Reveals Hidden Associations with Chronic Diseases.</title>
        <authorList>
            <person name="Tisza M.J."/>
            <person name="Buck C.B."/>
        </authorList>
    </citation>
    <scope>NUCLEOTIDE SEQUENCE</scope>
    <source>
        <strain evidence="1">CtPYc18</strain>
    </source>
</reference>
<name>A0A8S5RC63_9VIRU</name>
<dbReference type="EMBL" id="BK059092">
    <property type="protein sequence ID" value="DAE29014.1"/>
    <property type="molecule type" value="Genomic_DNA"/>
</dbReference>
<accession>A0A8S5RC63</accession>
<evidence type="ECO:0000313" key="1">
    <source>
        <dbReference type="EMBL" id="DAE29014.1"/>
    </source>
</evidence>
<organism evidence="1">
    <name type="scientific">virus sp. ctPYc18</name>
    <dbReference type="NCBI Taxonomy" id="2828251"/>
    <lineage>
        <taxon>Viruses</taxon>
    </lineage>
</organism>
<proteinExistence type="predicted"/>
<sequence>MDSKPDYIPTGNGELEAVSLTVEENEILFDMILRKVLESIDSPPESIDNNCIE</sequence>